<evidence type="ECO:0000313" key="1">
    <source>
        <dbReference type="EMBL" id="CAI6351905.1"/>
    </source>
</evidence>
<keyword evidence="3" id="KW-1185">Reference proteome</keyword>
<name>A0AAV0XN61_9HEMI</name>
<proteinExistence type="predicted"/>
<accession>A0AAV0XN61</accession>
<evidence type="ECO:0000313" key="3">
    <source>
        <dbReference type="Proteomes" id="UP001160148"/>
    </source>
</evidence>
<gene>
    <name evidence="2" type="ORF">MEUPH1_LOCUS23783</name>
    <name evidence="1" type="ORF">MEUPH1_LOCUS8211</name>
</gene>
<evidence type="ECO:0008006" key="4">
    <source>
        <dbReference type="Google" id="ProtNLM"/>
    </source>
</evidence>
<dbReference type="Proteomes" id="UP001160148">
    <property type="component" value="Unassembled WGS sequence"/>
</dbReference>
<dbReference type="EMBL" id="CARXXK010000001">
    <property type="protein sequence ID" value="CAI6351905.1"/>
    <property type="molecule type" value="Genomic_DNA"/>
</dbReference>
<comment type="caution">
    <text evidence="2">The sequence shown here is derived from an EMBL/GenBank/DDBJ whole genome shotgun (WGS) entry which is preliminary data.</text>
</comment>
<sequence length="97" mass="10526">MTGRRWVFYSCAAGPRSAVDSFAEFSGCGELPLLCCFPLVSRNPSSAVVGVGWGRCLPSWSVDCRCFGLFSFPSVSSVRSSSLLGAWKTGRRFLEAF</sequence>
<protein>
    <recommendedName>
        <fullName evidence="4">Secreted protein</fullName>
    </recommendedName>
</protein>
<evidence type="ECO:0000313" key="2">
    <source>
        <dbReference type="EMBL" id="CAI6369556.1"/>
    </source>
</evidence>
<dbReference type="EMBL" id="CARXXK010000005">
    <property type="protein sequence ID" value="CAI6369556.1"/>
    <property type="molecule type" value="Genomic_DNA"/>
</dbReference>
<dbReference type="AlphaFoldDB" id="A0AAV0XN61"/>
<organism evidence="2 3">
    <name type="scientific">Macrosiphum euphorbiae</name>
    <name type="common">potato aphid</name>
    <dbReference type="NCBI Taxonomy" id="13131"/>
    <lineage>
        <taxon>Eukaryota</taxon>
        <taxon>Metazoa</taxon>
        <taxon>Ecdysozoa</taxon>
        <taxon>Arthropoda</taxon>
        <taxon>Hexapoda</taxon>
        <taxon>Insecta</taxon>
        <taxon>Pterygota</taxon>
        <taxon>Neoptera</taxon>
        <taxon>Paraneoptera</taxon>
        <taxon>Hemiptera</taxon>
        <taxon>Sternorrhyncha</taxon>
        <taxon>Aphidomorpha</taxon>
        <taxon>Aphidoidea</taxon>
        <taxon>Aphididae</taxon>
        <taxon>Macrosiphini</taxon>
        <taxon>Macrosiphum</taxon>
    </lineage>
</organism>
<reference evidence="2 3" key="1">
    <citation type="submission" date="2023-01" db="EMBL/GenBank/DDBJ databases">
        <authorList>
            <person name="Whitehead M."/>
        </authorList>
    </citation>
    <scope>NUCLEOTIDE SEQUENCE [LARGE SCALE GENOMIC DNA]</scope>
</reference>